<protein>
    <recommendedName>
        <fullName evidence="4">DUF3887 domain-containing protein</fullName>
    </recommendedName>
</protein>
<proteinExistence type="predicted"/>
<dbReference type="EMBL" id="DNAA01000212">
    <property type="protein sequence ID" value="HBA09656.1"/>
    <property type="molecule type" value="Genomic_DNA"/>
</dbReference>
<reference evidence="2 3" key="1">
    <citation type="journal article" date="2018" name="Nat. Biotechnol.">
        <title>A standardized bacterial taxonomy based on genome phylogeny substantially revises the tree of life.</title>
        <authorList>
            <person name="Parks D.H."/>
            <person name="Chuvochina M."/>
            <person name="Waite D.W."/>
            <person name="Rinke C."/>
            <person name="Skarshewski A."/>
            <person name="Chaumeil P.A."/>
            <person name="Hugenholtz P."/>
        </authorList>
    </citation>
    <scope>NUCLEOTIDE SEQUENCE [LARGE SCALE GENOMIC DNA]</scope>
    <source>
        <strain evidence="2">UBA9958</strain>
    </source>
</reference>
<evidence type="ECO:0008006" key="4">
    <source>
        <dbReference type="Google" id="ProtNLM"/>
    </source>
</evidence>
<dbReference type="AlphaFoldDB" id="A0A351RC85"/>
<keyword evidence="1" id="KW-0732">Signal</keyword>
<feature type="chain" id="PRO_5016708792" description="DUF3887 domain-containing protein" evidence="1">
    <location>
        <begin position="23"/>
        <end position="129"/>
    </location>
</feature>
<evidence type="ECO:0000313" key="2">
    <source>
        <dbReference type="EMBL" id="HBA09656.1"/>
    </source>
</evidence>
<name>A0A351RC85_9PROT</name>
<dbReference type="STRING" id="1132855.GCA_000384255_00780"/>
<evidence type="ECO:0000313" key="3">
    <source>
        <dbReference type="Proteomes" id="UP000264313"/>
    </source>
</evidence>
<gene>
    <name evidence="2" type="ORF">DCW48_08955</name>
</gene>
<dbReference type="Proteomes" id="UP000264313">
    <property type="component" value="Unassembled WGS sequence"/>
</dbReference>
<feature type="signal peptide" evidence="1">
    <location>
        <begin position="1"/>
        <end position="22"/>
    </location>
</feature>
<organism evidence="2 3">
    <name type="scientific">Methylotenera mobilis</name>
    <dbReference type="NCBI Taxonomy" id="359408"/>
    <lineage>
        <taxon>Bacteria</taxon>
        <taxon>Pseudomonadati</taxon>
        <taxon>Pseudomonadota</taxon>
        <taxon>Betaproteobacteria</taxon>
        <taxon>Nitrosomonadales</taxon>
        <taxon>Methylophilaceae</taxon>
        <taxon>Methylotenera</taxon>
    </lineage>
</organism>
<evidence type="ECO:0000256" key="1">
    <source>
        <dbReference type="SAM" id="SignalP"/>
    </source>
</evidence>
<sequence length="129" mass="14423">MKYLVFVWLFIAQSFLIQTAVAEEVASATTAIPTMEQDFVKSINQFTKAQIIEQFGEPAKADDVKVKGTGKIVASIWLYHFINTAADGSYYETTELDFIDDKVVMVAFLKNDGSEGPEATQQYEVPLKQ</sequence>
<accession>A0A351RC85</accession>
<comment type="caution">
    <text evidence="2">The sequence shown here is derived from an EMBL/GenBank/DDBJ whole genome shotgun (WGS) entry which is preliminary data.</text>
</comment>